<protein>
    <recommendedName>
        <fullName evidence="10">Regulator of SigK</fullName>
    </recommendedName>
    <alternativeName>
        <fullName evidence="9">Sigma-K anti-sigma factor RskA</fullName>
    </alternativeName>
</protein>
<evidence type="ECO:0000259" key="12">
    <source>
        <dbReference type="Pfam" id="PF13490"/>
    </source>
</evidence>
<dbReference type="InterPro" id="IPR051474">
    <property type="entry name" value="Anti-sigma-K/W_factor"/>
</dbReference>
<evidence type="ECO:0000256" key="3">
    <source>
        <dbReference type="ARBA" id="ARBA00022475"/>
    </source>
</evidence>
<accession>A0ABY7K248</accession>
<dbReference type="Pfam" id="PF13490">
    <property type="entry name" value="zf-HC2"/>
    <property type="match status" value="1"/>
</dbReference>
<keyword evidence="6" id="KW-0805">Transcription regulation</keyword>
<evidence type="ECO:0000256" key="8">
    <source>
        <dbReference type="ARBA" id="ARBA00023163"/>
    </source>
</evidence>
<evidence type="ECO:0000313" key="14">
    <source>
        <dbReference type="Proteomes" id="UP001164693"/>
    </source>
</evidence>
<dbReference type="EMBL" id="CP097463">
    <property type="protein sequence ID" value="WAX58914.1"/>
    <property type="molecule type" value="Genomic_DNA"/>
</dbReference>
<dbReference type="InterPro" id="IPR018764">
    <property type="entry name" value="RskA_C"/>
</dbReference>
<evidence type="ECO:0000256" key="7">
    <source>
        <dbReference type="ARBA" id="ARBA00023136"/>
    </source>
</evidence>
<keyword evidence="14" id="KW-1185">Reference proteome</keyword>
<name>A0ABY7K248_9ACTN</name>
<evidence type="ECO:0000256" key="2">
    <source>
        <dbReference type="ARBA" id="ARBA00004236"/>
    </source>
</evidence>
<feature type="domain" description="Anti-sigma K factor RskA C-terminal" evidence="11">
    <location>
        <begin position="99"/>
        <end position="234"/>
    </location>
</feature>
<keyword evidence="4" id="KW-0812">Transmembrane</keyword>
<evidence type="ECO:0000259" key="11">
    <source>
        <dbReference type="Pfam" id="PF10099"/>
    </source>
</evidence>
<dbReference type="PANTHER" id="PTHR37461:SF1">
    <property type="entry name" value="ANTI-SIGMA-K FACTOR RSKA"/>
    <property type="match status" value="1"/>
</dbReference>
<reference evidence="13" key="1">
    <citation type="submission" date="2022-05" db="EMBL/GenBank/DDBJ databases">
        <title>Jatrophihabitans sp. SB3-54 whole genome sequence.</title>
        <authorList>
            <person name="Suh M.K."/>
            <person name="Eom M.K."/>
            <person name="Kim J.S."/>
            <person name="Kim H.S."/>
            <person name="Do H.E."/>
            <person name="Shin Y.K."/>
            <person name="Lee J.-S."/>
        </authorList>
    </citation>
    <scope>NUCLEOTIDE SEQUENCE</scope>
    <source>
        <strain evidence="13">SB3-54</strain>
    </source>
</reference>
<keyword evidence="7" id="KW-0472">Membrane</keyword>
<dbReference type="Proteomes" id="UP001164693">
    <property type="component" value="Chromosome"/>
</dbReference>
<dbReference type="PANTHER" id="PTHR37461">
    <property type="entry name" value="ANTI-SIGMA-K FACTOR RSKA"/>
    <property type="match status" value="1"/>
</dbReference>
<comment type="subcellular location">
    <subcellularLocation>
        <location evidence="2">Cell membrane</location>
    </subcellularLocation>
    <subcellularLocation>
        <location evidence="1">Membrane</location>
        <topology evidence="1">Single-pass membrane protein</topology>
    </subcellularLocation>
</comment>
<evidence type="ECO:0000256" key="5">
    <source>
        <dbReference type="ARBA" id="ARBA00022989"/>
    </source>
</evidence>
<dbReference type="InterPro" id="IPR041916">
    <property type="entry name" value="Anti_sigma_zinc_sf"/>
</dbReference>
<evidence type="ECO:0000313" key="13">
    <source>
        <dbReference type="EMBL" id="WAX58914.1"/>
    </source>
</evidence>
<evidence type="ECO:0000256" key="4">
    <source>
        <dbReference type="ARBA" id="ARBA00022692"/>
    </source>
</evidence>
<evidence type="ECO:0000256" key="9">
    <source>
        <dbReference type="ARBA" id="ARBA00029829"/>
    </source>
</evidence>
<feature type="domain" description="Putative zinc-finger" evidence="12">
    <location>
        <begin position="9"/>
        <end position="37"/>
    </location>
</feature>
<sequence>MSSHEFSGLTGAYALDALDEQERAQFEAHLAGCADCAAEVRSLRAAAAELSHTTSTAPPPGLRADILDAIGTVRPLPPAGDNVVELSTRRSSRWLWQSVAAACLLLAVAATAWGYQQHRDAGRRQDRSAAIISVLENPDVRTVTGAVGGTGQATLLYSKAEHRFVLLGRDVPAPSADHTYQLWMIDPHGAATSAGVFRPDAKGNVLVQASGDLTGAASMGISLEPDGGSSRPTPGAILAVMTI</sequence>
<dbReference type="Pfam" id="PF10099">
    <property type="entry name" value="RskA_C"/>
    <property type="match status" value="1"/>
</dbReference>
<organism evidence="13 14">
    <name type="scientific">Jatrophihabitans cynanchi</name>
    <dbReference type="NCBI Taxonomy" id="2944128"/>
    <lineage>
        <taxon>Bacteria</taxon>
        <taxon>Bacillati</taxon>
        <taxon>Actinomycetota</taxon>
        <taxon>Actinomycetes</taxon>
        <taxon>Jatrophihabitantales</taxon>
        <taxon>Jatrophihabitantaceae</taxon>
        <taxon>Jatrophihabitans</taxon>
    </lineage>
</organism>
<evidence type="ECO:0000256" key="1">
    <source>
        <dbReference type="ARBA" id="ARBA00004167"/>
    </source>
</evidence>
<dbReference type="InterPro" id="IPR027383">
    <property type="entry name" value="Znf_put"/>
</dbReference>
<proteinExistence type="predicted"/>
<evidence type="ECO:0000256" key="10">
    <source>
        <dbReference type="ARBA" id="ARBA00030803"/>
    </source>
</evidence>
<dbReference type="RefSeq" id="WP_269445455.1">
    <property type="nucleotide sequence ID" value="NZ_CP097463.1"/>
</dbReference>
<keyword evidence="8" id="KW-0804">Transcription</keyword>
<dbReference type="Gene3D" id="1.10.10.1320">
    <property type="entry name" value="Anti-sigma factor, zinc-finger domain"/>
    <property type="match status" value="1"/>
</dbReference>
<evidence type="ECO:0000256" key="6">
    <source>
        <dbReference type="ARBA" id="ARBA00023015"/>
    </source>
</evidence>
<gene>
    <name evidence="13" type="ORF">M6B22_09175</name>
</gene>
<keyword evidence="5" id="KW-1133">Transmembrane helix</keyword>
<keyword evidence="3" id="KW-1003">Cell membrane</keyword>